<evidence type="ECO:0000313" key="2">
    <source>
        <dbReference type="EMBL" id="MCC4214092.1"/>
    </source>
</evidence>
<comment type="caution">
    <text evidence="2">The sequence shown here is derived from an EMBL/GenBank/DDBJ whole genome shotgun (WGS) entry which is preliminary data.</text>
</comment>
<proteinExistence type="predicted"/>
<keyword evidence="1" id="KW-1133">Transmembrane helix</keyword>
<feature type="transmembrane region" description="Helical" evidence="1">
    <location>
        <begin position="6"/>
        <end position="27"/>
    </location>
</feature>
<dbReference type="RefSeq" id="WP_228231160.1">
    <property type="nucleotide sequence ID" value="NZ_JAJGMW010000023.1"/>
</dbReference>
<feature type="transmembrane region" description="Helical" evidence="1">
    <location>
        <begin position="39"/>
        <end position="58"/>
    </location>
</feature>
<keyword evidence="1" id="KW-0812">Transmembrane</keyword>
<sequence length="103" mass="12049">MHGILELPLFYCLGAALIVLVSAAFYYNFILNSNRSLHFAMMVFGFIFADVSACLAYYNQYDELWYSDRFFYALSLGFLLCFVIDTEGERREQEDLEMLKDSF</sequence>
<reference evidence="2 3" key="1">
    <citation type="submission" date="2021-11" db="EMBL/GenBank/DDBJ databases">
        <title>Seasonal and diel survey of microbial diversity of the Tyrrhenian coast.</title>
        <authorList>
            <person name="Gattoni G."/>
            <person name="Corral P."/>
        </authorList>
    </citation>
    <scope>NUCLEOTIDE SEQUENCE [LARGE SCALE GENOMIC DNA]</scope>
    <source>
        <strain evidence="2 3">Mr9</strain>
    </source>
</reference>
<gene>
    <name evidence="2" type="ORF">LLW17_15300</name>
</gene>
<organism evidence="2 3">
    <name type="scientific">Leeuwenhoekiella parthenopeia</name>
    <dbReference type="NCBI Taxonomy" id="2890320"/>
    <lineage>
        <taxon>Bacteria</taxon>
        <taxon>Pseudomonadati</taxon>
        <taxon>Bacteroidota</taxon>
        <taxon>Flavobacteriia</taxon>
        <taxon>Flavobacteriales</taxon>
        <taxon>Flavobacteriaceae</taxon>
        <taxon>Leeuwenhoekiella</taxon>
    </lineage>
</organism>
<evidence type="ECO:0000256" key="1">
    <source>
        <dbReference type="SAM" id="Phobius"/>
    </source>
</evidence>
<dbReference type="EMBL" id="JAJGMW010000023">
    <property type="protein sequence ID" value="MCC4214092.1"/>
    <property type="molecule type" value="Genomic_DNA"/>
</dbReference>
<accession>A0ABS8GVW5</accession>
<evidence type="ECO:0000313" key="3">
    <source>
        <dbReference type="Proteomes" id="UP001197770"/>
    </source>
</evidence>
<protein>
    <submittedName>
        <fullName evidence="2">Uncharacterized protein</fullName>
    </submittedName>
</protein>
<dbReference type="Proteomes" id="UP001197770">
    <property type="component" value="Unassembled WGS sequence"/>
</dbReference>
<name>A0ABS8GVW5_9FLAO</name>
<keyword evidence="1" id="KW-0472">Membrane</keyword>
<keyword evidence="3" id="KW-1185">Reference proteome</keyword>